<sequence>MDTNIGAPAGKRPPGGPVLQGDLTRALEAAFFEELAAVGYGKLSIEAVARRAGAGKAAVYRRWPSKQAMTIELTAKAATAFVRAPDRGSLREDVAQFVRDTMAALSHPLASRIVPDLLAEGSRNAELAGALLTGIRDPRRENVAQILQRAVERGELPEDTDLELCLDFLVSPTYWRLAVIRTPVDDAYAERLTDKIIAALKA</sequence>
<feature type="domain" description="HTH tetR-type" evidence="5">
    <location>
        <begin position="21"/>
        <end position="81"/>
    </location>
</feature>
<protein>
    <recommendedName>
        <fullName evidence="5">HTH tetR-type domain-containing protein</fullName>
    </recommendedName>
</protein>
<dbReference type="InterPro" id="IPR023772">
    <property type="entry name" value="DNA-bd_HTH_TetR-type_CS"/>
</dbReference>
<comment type="caution">
    <text evidence="6">The sequence shown here is derived from an EMBL/GenBank/DDBJ whole genome shotgun (WGS) entry which is preliminary data.</text>
</comment>
<gene>
    <name evidence="6" type="ORF">SMF913_28829</name>
</gene>
<evidence type="ECO:0000313" key="6">
    <source>
        <dbReference type="EMBL" id="PNG93364.1"/>
    </source>
</evidence>
<dbReference type="PANTHER" id="PTHR30055">
    <property type="entry name" value="HTH-TYPE TRANSCRIPTIONAL REGULATOR RUTR"/>
    <property type="match status" value="1"/>
</dbReference>
<evidence type="ECO:0000256" key="4">
    <source>
        <dbReference type="PROSITE-ProRule" id="PRU00335"/>
    </source>
</evidence>
<dbReference type="Gene3D" id="1.10.10.60">
    <property type="entry name" value="Homeodomain-like"/>
    <property type="match status" value="1"/>
</dbReference>
<keyword evidence="3" id="KW-0804">Transcription</keyword>
<accession>A0A2J7YZB2</accession>
<dbReference type="Pfam" id="PF00440">
    <property type="entry name" value="TetR_N"/>
    <property type="match status" value="1"/>
</dbReference>
<dbReference type="Gene3D" id="1.10.357.10">
    <property type="entry name" value="Tetracycline Repressor, domain 2"/>
    <property type="match status" value="1"/>
</dbReference>
<keyword evidence="2 4" id="KW-0238">DNA-binding</keyword>
<dbReference type="PROSITE" id="PS01081">
    <property type="entry name" value="HTH_TETR_1"/>
    <property type="match status" value="1"/>
</dbReference>
<name>A0A2J7YZB2_STRMQ</name>
<keyword evidence="7" id="KW-1185">Reference proteome</keyword>
<evidence type="ECO:0000256" key="2">
    <source>
        <dbReference type="ARBA" id="ARBA00023125"/>
    </source>
</evidence>
<dbReference type="PANTHER" id="PTHR30055:SF148">
    <property type="entry name" value="TETR-FAMILY TRANSCRIPTIONAL REGULATOR"/>
    <property type="match status" value="1"/>
</dbReference>
<dbReference type="SUPFAM" id="SSF48498">
    <property type="entry name" value="Tetracyclin repressor-like, C-terminal domain"/>
    <property type="match status" value="1"/>
</dbReference>
<dbReference type="SUPFAM" id="SSF46689">
    <property type="entry name" value="Homeodomain-like"/>
    <property type="match status" value="1"/>
</dbReference>
<dbReference type="GO" id="GO:0003700">
    <property type="term" value="F:DNA-binding transcription factor activity"/>
    <property type="evidence" value="ECO:0007669"/>
    <property type="project" value="TreeGrafter"/>
</dbReference>
<dbReference type="InterPro" id="IPR036271">
    <property type="entry name" value="Tet_transcr_reg_TetR-rel_C_sf"/>
</dbReference>
<feature type="DNA-binding region" description="H-T-H motif" evidence="4">
    <location>
        <begin position="44"/>
        <end position="63"/>
    </location>
</feature>
<dbReference type="InterPro" id="IPR050109">
    <property type="entry name" value="HTH-type_TetR-like_transc_reg"/>
</dbReference>
<evidence type="ECO:0000256" key="3">
    <source>
        <dbReference type="ARBA" id="ARBA00023163"/>
    </source>
</evidence>
<dbReference type="InterPro" id="IPR001647">
    <property type="entry name" value="HTH_TetR"/>
</dbReference>
<evidence type="ECO:0000313" key="7">
    <source>
        <dbReference type="Proteomes" id="UP000236520"/>
    </source>
</evidence>
<reference evidence="6 7" key="1">
    <citation type="submission" date="2015-09" db="EMBL/GenBank/DDBJ databases">
        <title>Genome sequence, genome mining and natural product profiling of a biocontrol bacterium Streptomyces malaysiensis F913.</title>
        <authorList>
            <person name="Xu Y."/>
            <person name="Wei J."/>
            <person name="Xie J."/>
            <person name="Li T."/>
            <person name="Zhou Z."/>
        </authorList>
    </citation>
    <scope>NUCLEOTIDE SEQUENCE [LARGE SCALE GENOMIC DNA]</scope>
    <source>
        <strain evidence="6 7">F913</strain>
    </source>
</reference>
<organism evidence="6 7">
    <name type="scientific">Streptomyces malaysiensis</name>
    <dbReference type="NCBI Taxonomy" id="92644"/>
    <lineage>
        <taxon>Bacteria</taxon>
        <taxon>Bacillati</taxon>
        <taxon>Actinomycetota</taxon>
        <taxon>Actinomycetes</taxon>
        <taxon>Kitasatosporales</taxon>
        <taxon>Streptomycetaceae</taxon>
        <taxon>Streptomyces</taxon>
        <taxon>Streptomyces violaceusniger group</taxon>
    </lineage>
</organism>
<dbReference type="EMBL" id="LJIW01000002">
    <property type="protein sequence ID" value="PNG93364.1"/>
    <property type="molecule type" value="Genomic_DNA"/>
</dbReference>
<dbReference type="GO" id="GO:0000976">
    <property type="term" value="F:transcription cis-regulatory region binding"/>
    <property type="evidence" value="ECO:0007669"/>
    <property type="project" value="TreeGrafter"/>
</dbReference>
<dbReference type="Pfam" id="PF16859">
    <property type="entry name" value="TetR_C_11"/>
    <property type="match status" value="1"/>
</dbReference>
<dbReference type="GeneID" id="303175168"/>
<dbReference type="AlphaFoldDB" id="A0A2J7YZB2"/>
<dbReference type="InterPro" id="IPR009057">
    <property type="entry name" value="Homeodomain-like_sf"/>
</dbReference>
<evidence type="ECO:0000256" key="1">
    <source>
        <dbReference type="ARBA" id="ARBA00023015"/>
    </source>
</evidence>
<dbReference type="Proteomes" id="UP000236520">
    <property type="component" value="Unassembled WGS sequence"/>
</dbReference>
<proteinExistence type="predicted"/>
<keyword evidence="1" id="KW-0805">Transcription regulation</keyword>
<dbReference type="InterPro" id="IPR011075">
    <property type="entry name" value="TetR_C"/>
</dbReference>
<dbReference type="PROSITE" id="PS50977">
    <property type="entry name" value="HTH_TETR_2"/>
    <property type="match status" value="1"/>
</dbReference>
<dbReference type="RefSeq" id="WP_069864797.1">
    <property type="nucleotide sequence ID" value="NZ_BAAAHF010000003.1"/>
</dbReference>
<evidence type="ECO:0000259" key="5">
    <source>
        <dbReference type="PROSITE" id="PS50977"/>
    </source>
</evidence>